<dbReference type="InterPro" id="IPR036465">
    <property type="entry name" value="vWFA_dom_sf"/>
</dbReference>
<keyword evidence="2 7" id="KW-0812">Transmembrane</keyword>
<dbReference type="PROSITE" id="PS50234">
    <property type="entry name" value="VWFA"/>
    <property type="match status" value="1"/>
</dbReference>
<gene>
    <name evidence="9" type="ORF">TsocGM_25180</name>
</gene>
<evidence type="ECO:0000259" key="8">
    <source>
        <dbReference type="PROSITE" id="PS50234"/>
    </source>
</evidence>
<dbReference type="CDD" id="cd00198">
    <property type="entry name" value="vWFA"/>
    <property type="match status" value="1"/>
</dbReference>
<dbReference type="Pfam" id="PF14559">
    <property type="entry name" value="TPR_19"/>
    <property type="match status" value="1"/>
</dbReference>
<dbReference type="Gene3D" id="3.40.50.410">
    <property type="entry name" value="von Willebrand factor, type A domain"/>
    <property type="match status" value="1"/>
</dbReference>
<feature type="transmembrane region" description="Helical" evidence="7">
    <location>
        <begin position="68"/>
        <end position="88"/>
    </location>
</feature>
<reference evidence="9 10" key="1">
    <citation type="submission" date="2018-12" db="EMBL/GenBank/DDBJ databases">
        <authorList>
            <person name="Toschakov S.V."/>
        </authorList>
    </citation>
    <scope>NUCLEOTIDE SEQUENCE [LARGE SCALE GENOMIC DNA]</scope>
    <source>
        <strain evidence="9 10">GM2012</strain>
    </source>
</reference>
<dbReference type="Proteomes" id="UP000280296">
    <property type="component" value="Unassembled WGS sequence"/>
</dbReference>
<evidence type="ECO:0000256" key="5">
    <source>
        <dbReference type="PROSITE-ProRule" id="PRU00339"/>
    </source>
</evidence>
<feature type="compositionally biased region" description="Low complexity" evidence="6">
    <location>
        <begin position="554"/>
        <end position="585"/>
    </location>
</feature>
<dbReference type="PANTHER" id="PTHR22550">
    <property type="entry name" value="SPORE GERMINATION PROTEIN"/>
    <property type="match status" value="1"/>
</dbReference>
<evidence type="ECO:0000256" key="3">
    <source>
        <dbReference type="ARBA" id="ARBA00022989"/>
    </source>
</evidence>
<evidence type="ECO:0000256" key="4">
    <source>
        <dbReference type="ARBA" id="ARBA00023136"/>
    </source>
</evidence>
<name>A0A432MBY5_9BACT</name>
<evidence type="ECO:0000256" key="1">
    <source>
        <dbReference type="ARBA" id="ARBA00022475"/>
    </source>
</evidence>
<keyword evidence="1" id="KW-1003">Cell membrane</keyword>
<evidence type="ECO:0000256" key="7">
    <source>
        <dbReference type="SAM" id="Phobius"/>
    </source>
</evidence>
<dbReference type="AlphaFoldDB" id="A0A432MBY5"/>
<evidence type="ECO:0000256" key="2">
    <source>
        <dbReference type="ARBA" id="ARBA00022692"/>
    </source>
</evidence>
<keyword evidence="10" id="KW-1185">Reference proteome</keyword>
<proteinExistence type="predicted"/>
<keyword evidence="3 7" id="KW-1133">Transmembrane helix</keyword>
<dbReference type="SUPFAM" id="SSF48452">
    <property type="entry name" value="TPR-like"/>
    <property type="match status" value="1"/>
</dbReference>
<evidence type="ECO:0000313" key="10">
    <source>
        <dbReference type="Proteomes" id="UP000280296"/>
    </source>
</evidence>
<dbReference type="InterPro" id="IPR011990">
    <property type="entry name" value="TPR-like_helical_dom_sf"/>
</dbReference>
<protein>
    <submittedName>
        <fullName evidence="9">VWA domain-containing protein</fullName>
    </submittedName>
</protein>
<dbReference type="SMART" id="SM00327">
    <property type="entry name" value="VWA"/>
    <property type="match status" value="1"/>
</dbReference>
<organism evidence="9 10">
    <name type="scientific">Tautonia sociabilis</name>
    <dbReference type="NCBI Taxonomy" id="2080755"/>
    <lineage>
        <taxon>Bacteria</taxon>
        <taxon>Pseudomonadati</taxon>
        <taxon>Planctomycetota</taxon>
        <taxon>Planctomycetia</taxon>
        <taxon>Isosphaerales</taxon>
        <taxon>Isosphaeraceae</taxon>
        <taxon>Tautonia</taxon>
    </lineage>
</organism>
<dbReference type="PANTHER" id="PTHR22550:SF5">
    <property type="entry name" value="LEUCINE ZIPPER PROTEIN 4"/>
    <property type="match status" value="1"/>
</dbReference>
<keyword evidence="4 7" id="KW-0472">Membrane</keyword>
<dbReference type="Pfam" id="PF13519">
    <property type="entry name" value="VWA_2"/>
    <property type="match status" value="1"/>
</dbReference>
<feature type="repeat" description="TPR" evidence="5">
    <location>
        <begin position="381"/>
        <end position="414"/>
    </location>
</feature>
<dbReference type="SUPFAM" id="SSF53300">
    <property type="entry name" value="vWA-like"/>
    <property type="match status" value="1"/>
</dbReference>
<dbReference type="PROSITE" id="PS50005">
    <property type="entry name" value="TPR"/>
    <property type="match status" value="1"/>
</dbReference>
<dbReference type="InterPro" id="IPR050768">
    <property type="entry name" value="UPF0353/GerABKA_families"/>
</dbReference>
<feature type="compositionally biased region" description="Low complexity" evidence="6">
    <location>
        <begin position="520"/>
        <end position="529"/>
    </location>
</feature>
<dbReference type="Gene3D" id="1.25.40.10">
    <property type="entry name" value="Tetratricopeptide repeat domain"/>
    <property type="match status" value="1"/>
</dbReference>
<feature type="transmembrane region" description="Helical" evidence="7">
    <location>
        <begin position="30"/>
        <end position="47"/>
    </location>
</feature>
<reference evidence="9 10" key="2">
    <citation type="submission" date="2019-01" db="EMBL/GenBank/DDBJ databases">
        <title>Tautonia sociabilis, a novel thermotolerant planctomycete of Isosphaeraceae family, isolated from a 4000 m deep subterranean habitat.</title>
        <authorList>
            <person name="Kovaleva O.L."/>
            <person name="Elcheninov A.G."/>
            <person name="Van Heerden E."/>
            <person name="Toshchakov S.V."/>
            <person name="Novikov A."/>
            <person name="Bonch-Osmolovskaya E.A."/>
            <person name="Kublanov I.V."/>
        </authorList>
    </citation>
    <scope>NUCLEOTIDE SEQUENCE [LARGE SCALE GENOMIC DNA]</scope>
    <source>
        <strain evidence="9 10">GM2012</strain>
    </source>
</reference>
<accession>A0A432MBY5</accession>
<feature type="domain" description="VWFA" evidence="8">
    <location>
        <begin position="101"/>
        <end position="242"/>
    </location>
</feature>
<feature type="region of interest" description="Disordered" evidence="6">
    <location>
        <begin position="501"/>
        <end position="623"/>
    </location>
</feature>
<feature type="region of interest" description="Disordered" evidence="6">
    <location>
        <begin position="1"/>
        <end position="22"/>
    </location>
</feature>
<dbReference type="EMBL" id="RYZH01000096">
    <property type="protein sequence ID" value="RUL81399.1"/>
    <property type="molecule type" value="Genomic_DNA"/>
</dbReference>
<dbReference type="InterPro" id="IPR019734">
    <property type="entry name" value="TPR_rpt"/>
</dbReference>
<comment type="caution">
    <text evidence="9">The sequence shown here is derived from an EMBL/GenBank/DDBJ whole genome shotgun (WGS) entry which is preliminary data.</text>
</comment>
<evidence type="ECO:0000256" key="6">
    <source>
        <dbReference type="SAM" id="MobiDB-lite"/>
    </source>
</evidence>
<dbReference type="InterPro" id="IPR002035">
    <property type="entry name" value="VWF_A"/>
</dbReference>
<keyword evidence="5" id="KW-0802">TPR repeat</keyword>
<evidence type="ECO:0000313" key="9">
    <source>
        <dbReference type="EMBL" id="RUL81399.1"/>
    </source>
</evidence>
<sequence length="623" mass="65358">MILLSQTRAGTGPGTSPGGSPTLEFAQPRWLWLLLIAPAIAGMVSLSERRRRIGWRRLALPGRPPADGGMAGVIASILLVVALAQPRWGRAPGEPLPPGRDVVLLVDVSWSMAAEDVIPNRLGRAVSAAEDLTRSLGSDPGDRVGLVAFAGRGVVRCPLTTNLGAVIEALRTLRPGAVEPGGSDLGAGLDTAIGLLDDEPRAGGRIVVAFSDGEDHLPGWLSRVDRLRELGVVVHTVAIGDDSRGHPIPVASAGPDGRPGPLTVDGQVVLSRREDTELRGLSLATGGAFIPVGISSADLAELYRSRIAPVERRAREGASSPERVERFRVVVFLALAVGLIGSWPRRRRPATARPWWRSWTLLGLAILGVSGGAGTDRPQTAPEAIEEGRRAFDRGDFPIALDRFDRAAELAPGDPVPVYNAASTLYQLGRFEEALDRYRAARRQADPALRTKIDYALGNTAVALRDIPAALSFYDDCLSSSAPGDDLDRIRRFARDNRAFAERLASPGSSTADGPGRSTGPEGPDPGDSPGREPGDDAPGSSGDRPGPSPPGSPSGSSGSPGEDDAGGTAAVPGSSSARSPGRGDSPSDRLAQAVESIQQAKDRRLPDRPPSPPADRPDRPGW</sequence>
<feature type="compositionally biased region" description="Low complexity" evidence="6">
    <location>
        <begin position="537"/>
        <end position="546"/>
    </location>
</feature>